<accession>A0A1F5VVH7</accession>
<dbReference type="InterPro" id="IPR053737">
    <property type="entry name" value="Type_II_TA_Toxin"/>
</dbReference>
<evidence type="ECO:0000259" key="1">
    <source>
        <dbReference type="PROSITE" id="PS51459"/>
    </source>
</evidence>
<name>A0A1F5VVH7_9BACT</name>
<dbReference type="Proteomes" id="UP000178943">
    <property type="component" value="Unassembled WGS sequence"/>
</dbReference>
<dbReference type="InterPro" id="IPR036597">
    <property type="entry name" value="Fido-like_dom_sf"/>
</dbReference>
<dbReference type="STRING" id="1817863.A2Y62_02270"/>
<dbReference type="NCBIfam" id="TIGR01550">
    <property type="entry name" value="DOC_P1"/>
    <property type="match status" value="1"/>
</dbReference>
<dbReference type="Gene3D" id="1.20.120.1870">
    <property type="entry name" value="Fic/DOC protein, Fido domain"/>
    <property type="match status" value="1"/>
</dbReference>
<dbReference type="SUPFAM" id="SSF140931">
    <property type="entry name" value="Fic-like"/>
    <property type="match status" value="1"/>
</dbReference>
<dbReference type="PROSITE" id="PS51459">
    <property type="entry name" value="FIDO"/>
    <property type="match status" value="1"/>
</dbReference>
<gene>
    <name evidence="2" type="ORF">A2Y62_02270</name>
</gene>
<evidence type="ECO:0000313" key="3">
    <source>
        <dbReference type="Proteomes" id="UP000178943"/>
    </source>
</evidence>
<dbReference type="GO" id="GO:0016301">
    <property type="term" value="F:kinase activity"/>
    <property type="evidence" value="ECO:0007669"/>
    <property type="project" value="InterPro"/>
</dbReference>
<dbReference type="InterPro" id="IPR003812">
    <property type="entry name" value="Fido"/>
</dbReference>
<feature type="domain" description="Fido" evidence="1">
    <location>
        <begin position="1"/>
        <end position="112"/>
    </location>
</feature>
<dbReference type="AlphaFoldDB" id="A0A1F5VVH7"/>
<comment type="caution">
    <text evidence="2">The sequence shown here is derived from an EMBL/GenBank/DDBJ whole genome shotgun (WGS) entry which is preliminary data.</text>
</comment>
<dbReference type="PANTHER" id="PTHR39426:SF1">
    <property type="entry name" value="HOMOLOGY TO DEATH-ON-CURING PROTEIN OF PHAGE P1"/>
    <property type="match status" value="1"/>
</dbReference>
<dbReference type="EMBL" id="MFGW01000054">
    <property type="protein sequence ID" value="OGF67416.1"/>
    <property type="molecule type" value="Genomic_DNA"/>
</dbReference>
<dbReference type="InterPro" id="IPR006440">
    <property type="entry name" value="Doc"/>
</dbReference>
<protein>
    <recommendedName>
        <fullName evidence="1">Fido domain-containing protein</fullName>
    </recommendedName>
</protein>
<organism evidence="2 3">
    <name type="scientific">Candidatus Fischerbacteria bacterium RBG_13_37_8</name>
    <dbReference type="NCBI Taxonomy" id="1817863"/>
    <lineage>
        <taxon>Bacteria</taxon>
        <taxon>Candidatus Fischeribacteriota</taxon>
    </lineage>
</organism>
<sequence>MIIHENVIAETGGVHGIINPGSLESSLARPFTTVGNKEFFPTLWAKVSALIHSLIAFHPFVDGNKRTALVAADVCLRLNGYRLIPSDEVESFFWSIARGEQSIEEIINWIENNTAKWQMI</sequence>
<reference evidence="2 3" key="1">
    <citation type="journal article" date="2016" name="Nat. Commun.">
        <title>Thousands of microbial genomes shed light on interconnected biogeochemical processes in an aquifer system.</title>
        <authorList>
            <person name="Anantharaman K."/>
            <person name="Brown C.T."/>
            <person name="Hug L.A."/>
            <person name="Sharon I."/>
            <person name="Castelle C.J."/>
            <person name="Probst A.J."/>
            <person name="Thomas B.C."/>
            <person name="Singh A."/>
            <person name="Wilkins M.J."/>
            <person name="Karaoz U."/>
            <person name="Brodie E.L."/>
            <person name="Williams K.H."/>
            <person name="Hubbard S.S."/>
            <person name="Banfield J.F."/>
        </authorList>
    </citation>
    <scope>NUCLEOTIDE SEQUENCE [LARGE SCALE GENOMIC DNA]</scope>
</reference>
<evidence type="ECO:0000313" key="2">
    <source>
        <dbReference type="EMBL" id="OGF67416.1"/>
    </source>
</evidence>
<proteinExistence type="predicted"/>
<dbReference type="PANTHER" id="PTHR39426">
    <property type="entry name" value="HOMOLOGY TO DEATH-ON-CURING PROTEIN OF PHAGE P1"/>
    <property type="match status" value="1"/>
</dbReference>
<dbReference type="Pfam" id="PF02661">
    <property type="entry name" value="Fic"/>
    <property type="match status" value="1"/>
</dbReference>